<gene>
    <name evidence="1" type="ORF">AQPE_4770</name>
</gene>
<protein>
    <recommendedName>
        <fullName evidence="3">Glycosyltransferase</fullName>
    </recommendedName>
</protein>
<evidence type="ECO:0008006" key="3">
    <source>
        <dbReference type="Google" id="ProtNLM"/>
    </source>
</evidence>
<evidence type="ECO:0000313" key="1">
    <source>
        <dbReference type="EMBL" id="BBE20576.1"/>
    </source>
</evidence>
<dbReference type="AlphaFoldDB" id="A0A5K7SGF9"/>
<organism evidence="1 2">
    <name type="scientific">Aquipluma nitroreducens</name>
    <dbReference type="NCBI Taxonomy" id="2010828"/>
    <lineage>
        <taxon>Bacteria</taxon>
        <taxon>Pseudomonadati</taxon>
        <taxon>Bacteroidota</taxon>
        <taxon>Bacteroidia</taxon>
        <taxon>Marinilabiliales</taxon>
        <taxon>Prolixibacteraceae</taxon>
        <taxon>Aquipluma</taxon>
    </lineage>
</organism>
<sequence length="374" mass="43653">MKIQLLYICKIINESPTGGTRRILGTINFLKTFEDLKCSVLTESKLQIDNVEVLRSKKILSERKIILSPKNFHSRSNIKLINKDHFSFLPMGFLKIVFRKFDILYCTCPKYTNLQIGLLYKIFHPKSQFIVEYRDLNSFNPQFKKNLFSKLARYFEIKVLKKADKIITTTNGMKNKLIKYVDINKIEVVHNYISAIDYKDGMSCKKLDLSPEFYNIGYIGTLNTGRDPKIILDLLKMKIENKFTMLHIAGSSNLQNEYILDNCDVEFHNRIKFYGIVDRMTSLIIMKSMDSLFVLVNPDYEISEGYGMPGKLFDYIAMKNNLLTDTHTFKSLYNELYIEKTLSFGNYIQFRSLKSDFLDVALTQIFNRESLLKS</sequence>
<dbReference type="RefSeq" id="WP_318348711.1">
    <property type="nucleotide sequence ID" value="NZ_AP018694.1"/>
</dbReference>
<dbReference type="Proteomes" id="UP001193389">
    <property type="component" value="Chromosome"/>
</dbReference>
<name>A0A5K7SGF9_9BACT</name>
<dbReference type="Gene3D" id="3.40.50.2000">
    <property type="entry name" value="Glycogen Phosphorylase B"/>
    <property type="match status" value="2"/>
</dbReference>
<proteinExistence type="predicted"/>
<evidence type="ECO:0000313" key="2">
    <source>
        <dbReference type="Proteomes" id="UP001193389"/>
    </source>
</evidence>
<keyword evidence="2" id="KW-1185">Reference proteome</keyword>
<reference evidence="1" key="1">
    <citation type="journal article" date="2020" name="Int. J. Syst. Evol. Microbiol.">
        <title>Aquipluma nitroreducens gen. nov. sp. nov., a novel facultatively anaerobic bacterium isolated from a freshwater lake.</title>
        <authorList>
            <person name="Watanabe M."/>
            <person name="Kojima H."/>
            <person name="Fukui M."/>
        </authorList>
    </citation>
    <scope>NUCLEOTIDE SEQUENCE</scope>
    <source>
        <strain evidence="1">MeG22</strain>
    </source>
</reference>
<dbReference type="SUPFAM" id="SSF53756">
    <property type="entry name" value="UDP-Glycosyltransferase/glycogen phosphorylase"/>
    <property type="match status" value="1"/>
</dbReference>
<dbReference type="KEGG" id="anf:AQPE_4770"/>
<dbReference type="EMBL" id="AP018694">
    <property type="protein sequence ID" value="BBE20576.1"/>
    <property type="molecule type" value="Genomic_DNA"/>
</dbReference>
<accession>A0A5K7SGF9</accession>